<accession>A0A323TLK6</accession>
<reference evidence="6 7" key="1">
    <citation type="submission" date="2017-10" db="EMBL/GenBank/DDBJ databases">
        <title>Bacillus sp. nov., a halophilic bacterium isolated from a Keqin Lake.</title>
        <authorList>
            <person name="Wang H."/>
        </authorList>
    </citation>
    <scope>NUCLEOTIDE SEQUENCE [LARGE SCALE GENOMIC DNA]</scope>
    <source>
        <strain evidence="6 7">KQ-12</strain>
    </source>
</reference>
<dbReference type="InterPro" id="IPR000847">
    <property type="entry name" value="LysR_HTH_N"/>
</dbReference>
<evidence type="ECO:0000256" key="3">
    <source>
        <dbReference type="ARBA" id="ARBA00023125"/>
    </source>
</evidence>
<evidence type="ECO:0000256" key="4">
    <source>
        <dbReference type="ARBA" id="ARBA00023163"/>
    </source>
</evidence>
<sequence length="301" mass="34231">MMDIKQLHYFCTVAEEGQVTKAANKLHMAQPPLSQQMKKIQEELDSNLFEKRGRSLELTPAGKILYKKAKKILHDLEETKIEVRETKEEIRGVLSLGSNNSCFSYLPEQLKQLRLTYPKISFHLREGDTSFLADSIINREIELALVRLPIDLDDFSILRLPSESYVLVLPDKWVNFGSDVQSIPMTELKNFPLMLLHRLHGTGQFEVIVNECRNHGIEPNIICESPDASMLLSLAENGVGATILPKSLLSSHPYQNIRVLELEDTEVKAGLGIIWKRDHYLTKSAQHLLNLFKNAYPNTPS</sequence>
<dbReference type="InterPro" id="IPR005119">
    <property type="entry name" value="LysR_subst-bd"/>
</dbReference>
<dbReference type="EMBL" id="PDOD01000001">
    <property type="protein sequence ID" value="PYZ94834.1"/>
    <property type="molecule type" value="Genomic_DNA"/>
</dbReference>
<protein>
    <submittedName>
        <fullName evidence="6">LysR family transcriptional regulator</fullName>
    </submittedName>
</protein>
<dbReference type="GO" id="GO:0003700">
    <property type="term" value="F:DNA-binding transcription factor activity"/>
    <property type="evidence" value="ECO:0007669"/>
    <property type="project" value="InterPro"/>
</dbReference>
<feature type="domain" description="HTH lysR-type" evidence="5">
    <location>
        <begin position="2"/>
        <end position="59"/>
    </location>
</feature>
<dbReference type="SUPFAM" id="SSF53850">
    <property type="entry name" value="Periplasmic binding protein-like II"/>
    <property type="match status" value="1"/>
</dbReference>
<keyword evidence="3" id="KW-0238">DNA-binding</keyword>
<evidence type="ECO:0000256" key="1">
    <source>
        <dbReference type="ARBA" id="ARBA00009437"/>
    </source>
</evidence>
<keyword evidence="4" id="KW-0804">Transcription</keyword>
<dbReference type="GO" id="GO:0005829">
    <property type="term" value="C:cytosol"/>
    <property type="evidence" value="ECO:0007669"/>
    <property type="project" value="TreeGrafter"/>
</dbReference>
<dbReference type="FunFam" id="1.10.10.10:FF:000001">
    <property type="entry name" value="LysR family transcriptional regulator"/>
    <property type="match status" value="1"/>
</dbReference>
<dbReference type="Pfam" id="PF03466">
    <property type="entry name" value="LysR_substrate"/>
    <property type="match status" value="1"/>
</dbReference>
<dbReference type="PROSITE" id="PS50931">
    <property type="entry name" value="HTH_LYSR"/>
    <property type="match status" value="1"/>
</dbReference>
<keyword evidence="2" id="KW-0805">Transcription regulation</keyword>
<dbReference type="SUPFAM" id="SSF46785">
    <property type="entry name" value="Winged helix' DNA-binding domain"/>
    <property type="match status" value="1"/>
</dbReference>
<dbReference type="PANTHER" id="PTHR30419:SF28">
    <property type="entry name" value="HTH-TYPE TRANSCRIPTIONAL REGULATOR BSDA"/>
    <property type="match status" value="1"/>
</dbReference>
<dbReference type="Gene3D" id="1.10.10.10">
    <property type="entry name" value="Winged helix-like DNA-binding domain superfamily/Winged helix DNA-binding domain"/>
    <property type="match status" value="1"/>
</dbReference>
<dbReference type="InterPro" id="IPR036388">
    <property type="entry name" value="WH-like_DNA-bd_sf"/>
</dbReference>
<dbReference type="Gene3D" id="3.40.190.290">
    <property type="match status" value="1"/>
</dbReference>
<dbReference type="OrthoDB" id="9803735at2"/>
<name>A0A323TLK6_9BACI</name>
<dbReference type="InterPro" id="IPR036390">
    <property type="entry name" value="WH_DNA-bd_sf"/>
</dbReference>
<evidence type="ECO:0000256" key="2">
    <source>
        <dbReference type="ARBA" id="ARBA00023015"/>
    </source>
</evidence>
<gene>
    <name evidence="6" type="ORF">CR194_04720</name>
</gene>
<dbReference type="InterPro" id="IPR050950">
    <property type="entry name" value="HTH-type_LysR_regulators"/>
</dbReference>
<evidence type="ECO:0000259" key="5">
    <source>
        <dbReference type="PROSITE" id="PS50931"/>
    </source>
</evidence>
<dbReference type="PANTHER" id="PTHR30419">
    <property type="entry name" value="HTH-TYPE TRANSCRIPTIONAL REGULATOR YBHD"/>
    <property type="match status" value="1"/>
</dbReference>
<dbReference type="Proteomes" id="UP000248214">
    <property type="component" value="Unassembled WGS sequence"/>
</dbReference>
<dbReference type="GO" id="GO:0003677">
    <property type="term" value="F:DNA binding"/>
    <property type="evidence" value="ECO:0007669"/>
    <property type="project" value="UniProtKB-KW"/>
</dbReference>
<proteinExistence type="inferred from homology"/>
<evidence type="ECO:0000313" key="6">
    <source>
        <dbReference type="EMBL" id="PYZ94834.1"/>
    </source>
</evidence>
<comment type="similarity">
    <text evidence="1">Belongs to the LysR transcriptional regulatory family.</text>
</comment>
<dbReference type="CDD" id="cd05466">
    <property type="entry name" value="PBP2_LTTR_substrate"/>
    <property type="match status" value="1"/>
</dbReference>
<dbReference type="Pfam" id="PF00126">
    <property type="entry name" value="HTH_1"/>
    <property type="match status" value="1"/>
</dbReference>
<dbReference type="AlphaFoldDB" id="A0A323TLK6"/>
<evidence type="ECO:0000313" key="7">
    <source>
        <dbReference type="Proteomes" id="UP000248214"/>
    </source>
</evidence>
<comment type="caution">
    <text evidence="6">The sequence shown here is derived from an EMBL/GenBank/DDBJ whole genome shotgun (WGS) entry which is preliminary data.</text>
</comment>
<organism evidence="6 7">
    <name type="scientific">Salipaludibacillus keqinensis</name>
    <dbReference type="NCBI Taxonomy" id="2045207"/>
    <lineage>
        <taxon>Bacteria</taxon>
        <taxon>Bacillati</taxon>
        <taxon>Bacillota</taxon>
        <taxon>Bacilli</taxon>
        <taxon>Bacillales</taxon>
        <taxon>Bacillaceae</taxon>
    </lineage>
</organism>
<keyword evidence="7" id="KW-1185">Reference proteome</keyword>
<dbReference type="PRINTS" id="PR00039">
    <property type="entry name" value="HTHLYSR"/>
</dbReference>